<dbReference type="PANTHER" id="PTHR42839">
    <property type="entry name" value="ISOCHORISMATE SYNTHASE ENTC"/>
    <property type="match status" value="1"/>
</dbReference>
<dbReference type="InterPro" id="IPR015890">
    <property type="entry name" value="Chorismate_C"/>
</dbReference>
<evidence type="ECO:0000313" key="9">
    <source>
        <dbReference type="Proteomes" id="UP000288943"/>
    </source>
</evidence>
<dbReference type="NCBIfam" id="TIGR00543">
    <property type="entry name" value="isochor_syn"/>
    <property type="match status" value="1"/>
</dbReference>
<comment type="similarity">
    <text evidence="2">Belongs to the isochorismate synthase family.</text>
</comment>
<feature type="domain" description="Chorismate-utilising enzyme C-terminal" evidence="6">
    <location>
        <begin position="140"/>
        <end position="413"/>
    </location>
</feature>
<dbReference type="Proteomes" id="UP001527202">
    <property type="component" value="Unassembled WGS sequence"/>
</dbReference>
<dbReference type="OrthoDB" id="9803598at2"/>
<reference evidence="8 9" key="1">
    <citation type="submission" date="2018-01" db="EMBL/GenBank/DDBJ databases">
        <title>The whole genome sequencing and assembly of Paenibacillus chitinolyticus KCCM 41400 strain.</title>
        <authorList>
            <person name="Kim J.-Y."/>
            <person name="Park M.-K."/>
            <person name="Lee Y.-J."/>
            <person name="Yi H."/>
            <person name="Bahn Y.-S."/>
            <person name="Kim J.F."/>
            <person name="Lee D.-W."/>
        </authorList>
    </citation>
    <scope>NUCLEOTIDE SEQUENCE [LARGE SCALE GENOMIC DNA]</scope>
    <source>
        <strain evidence="8 9">KCCM 41400</strain>
    </source>
</reference>
<name>A0A410WZ79_9BACL</name>
<gene>
    <name evidence="7" type="primary">dhbC</name>
    <name evidence="7" type="ORF">M5X16_12730</name>
    <name evidence="8" type="ORF">PC41400_19025</name>
</gene>
<evidence type="ECO:0000313" key="10">
    <source>
        <dbReference type="Proteomes" id="UP001527202"/>
    </source>
</evidence>
<dbReference type="EMBL" id="JAMDMJ010000013">
    <property type="protein sequence ID" value="MCY9596639.1"/>
    <property type="molecule type" value="Genomic_DNA"/>
</dbReference>
<dbReference type="InterPro" id="IPR004561">
    <property type="entry name" value="IsoChor_synthase"/>
</dbReference>
<evidence type="ECO:0000256" key="2">
    <source>
        <dbReference type="ARBA" id="ARBA00005297"/>
    </source>
</evidence>
<dbReference type="PANTHER" id="PTHR42839:SF2">
    <property type="entry name" value="ISOCHORISMATE SYNTHASE ENTC"/>
    <property type="match status" value="1"/>
</dbReference>
<dbReference type="NCBIfam" id="NF005380">
    <property type="entry name" value="PRK06923.1"/>
    <property type="match status" value="1"/>
</dbReference>
<evidence type="ECO:0000313" key="8">
    <source>
        <dbReference type="EMBL" id="QAV19643.1"/>
    </source>
</evidence>
<evidence type="ECO:0000313" key="7">
    <source>
        <dbReference type="EMBL" id="MCY9596639.1"/>
    </source>
</evidence>
<comment type="catalytic activity">
    <reaction evidence="1">
        <text>chorismate = isochorismate</text>
        <dbReference type="Rhea" id="RHEA:18985"/>
        <dbReference type="ChEBI" id="CHEBI:29748"/>
        <dbReference type="ChEBI" id="CHEBI:29780"/>
        <dbReference type="EC" id="5.4.4.2"/>
    </reaction>
</comment>
<proteinExistence type="inferred from homology"/>
<dbReference type="EC" id="5.4.4.2" evidence="3"/>
<dbReference type="KEGG" id="pchi:PC41400_19025"/>
<dbReference type="GO" id="GO:0008909">
    <property type="term" value="F:isochorismate synthase activity"/>
    <property type="evidence" value="ECO:0007669"/>
    <property type="project" value="UniProtKB-EC"/>
</dbReference>
<protein>
    <recommendedName>
        <fullName evidence="3">isochorismate synthase</fullName>
        <ecNumber evidence="3">5.4.4.2</ecNumber>
    </recommendedName>
    <alternativeName>
        <fullName evidence="5">Isochorismate mutase</fullName>
    </alternativeName>
</protein>
<keyword evidence="10" id="KW-1185">Reference proteome</keyword>
<dbReference type="Gene3D" id="3.60.120.10">
    <property type="entry name" value="Anthranilate synthase"/>
    <property type="match status" value="1"/>
</dbReference>
<sequence>MMLGQKEKLLSPADLLDKYSEGSAFYFGSPRRTLLAEGELVRLSVEGKGEELERLPRRVADLLAGVRAGNAAEPVIVGAIPFTVNSGVRPELFVPRHTEWAGPLADAEAVQADVAGDTARSVFDGEVDGGTFKIVSFPTESDYEAAVRKGLEQLRSGKLRKVVLSRSLRLENCPPVQTGRLLRRLAASNTRGYTFAVPLRASGSGHNPGQGQGTAPASAAHTLIGASPELLVARSGQLVTANPLAGSAARSSDPAEDKRRADALLLSAKDRHEHAVVVDAVASALRPYCRKLDVPAEPSVIGTKTMWHLSTKVTGELLEPAASSLELAVAMHPTPAVCGTPTGPARTAIRELESFDRRYFTGMVGWCDAAGDGEWAVTIRCAEIAEDAVTLYAGAGIVEGSDPAAELAETSSKLKTLLLAMGMDPDTGSGGGGKSV</sequence>
<evidence type="ECO:0000256" key="3">
    <source>
        <dbReference type="ARBA" id="ARBA00012824"/>
    </source>
</evidence>
<dbReference type="GeneID" id="95376890"/>
<accession>A0A410WZ79</accession>
<dbReference type="Proteomes" id="UP000288943">
    <property type="component" value="Chromosome"/>
</dbReference>
<dbReference type="RefSeq" id="WP_042226928.1">
    <property type="nucleotide sequence ID" value="NZ_CP026520.1"/>
</dbReference>
<evidence type="ECO:0000256" key="1">
    <source>
        <dbReference type="ARBA" id="ARBA00000799"/>
    </source>
</evidence>
<dbReference type="InterPro" id="IPR005801">
    <property type="entry name" value="ADC_synthase"/>
</dbReference>
<dbReference type="EMBL" id="CP026520">
    <property type="protein sequence ID" value="QAV19643.1"/>
    <property type="molecule type" value="Genomic_DNA"/>
</dbReference>
<dbReference type="Pfam" id="PF00425">
    <property type="entry name" value="Chorismate_bind"/>
    <property type="match status" value="1"/>
</dbReference>
<organism evidence="8 9">
    <name type="scientific">Paenibacillus chitinolyticus</name>
    <dbReference type="NCBI Taxonomy" id="79263"/>
    <lineage>
        <taxon>Bacteria</taxon>
        <taxon>Bacillati</taxon>
        <taxon>Bacillota</taxon>
        <taxon>Bacilli</taxon>
        <taxon>Bacillales</taxon>
        <taxon>Paenibacillaceae</taxon>
        <taxon>Paenibacillus</taxon>
    </lineage>
</organism>
<dbReference type="SUPFAM" id="SSF56322">
    <property type="entry name" value="ADC synthase"/>
    <property type="match status" value="1"/>
</dbReference>
<reference evidence="7 10" key="2">
    <citation type="submission" date="2022-05" db="EMBL/GenBank/DDBJ databases">
        <title>Genome Sequencing of Bee-Associated Microbes.</title>
        <authorList>
            <person name="Dunlap C."/>
        </authorList>
    </citation>
    <scope>NUCLEOTIDE SEQUENCE [LARGE SCALE GENOMIC DNA]</scope>
    <source>
        <strain evidence="7 10">NRRL B-23120</strain>
    </source>
</reference>
<dbReference type="AlphaFoldDB" id="A0A410WZ79"/>
<evidence type="ECO:0000256" key="5">
    <source>
        <dbReference type="ARBA" id="ARBA00041564"/>
    </source>
</evidence>
<evidence type="ECO:0000256" key="4">
    <source>
        <dbReference type="ARBA" id="ARBA00023235"/>
    </source>
</evidence>
<keyword evidence="4 8" id="KW-0413">Isomerase</keyword>
<dbReference type="GO" id="GO:0009697">
    <property type="term" value="P:salicylic acid biosynthetic process"/>
    <property type="evidence" value="ECO:0007669"/>
    <property type="project" value="TreeGrafter"/>
</dbReference>
<evidence type="ECO:0000259" key="6">
    <source>
        <dbReference type="Pfam" id="PF00425"/>
    </source>
</evidence>